<evidence type="ECO:0000313" key="2">
    <source>
        <dbReference type="EMBL" id="KIK96032.1"/>
    </source>
</evidence>
<reference evidence="3" key="2">
    <citation type="submission" date="2015-01" db="EMBL/GenBank/DDBJ databases">
        <title>Evolutionary Origins and Diversification of the Mycorrhizal Mutualists.</title>
        <authorList>
            <consortium name="DOE Joint Genome Institute"/>
            <consortium name="Mycorrhizal Genomics Consortium"/>
            <person name="Kohler A."/>
            <person name="Kuo A."/>
            <person name="Nagy L.G."/>
            <person name="Floudas D."/>
            <person name="Copeland A."/>
            <person name="Barry K.W."/>
            <person name="Cichocki N."/>
            <person name="Veneault-Fourrey C."/>
            <person name="LaButti K."/>
            <person name="Lindquist E.A."/>
            <person name="Lipzen A."/>
            <person name="Lundell T."/>
            <person name="Morin E."/>
            <person name="Murat C."/>
            <person name="Riley R."/>
            <person name="Ohm R."/>
            <person name="Sun H."/>
            <person name="Tunlid A."/>
            <person name="Henrissat B."/>
            <person name="Grigoriev I.V."/>
            <person name="Hibbett D.S."/>
            <person name="Martin F."/>
        </authorList>
    </citation>
    <scope>NUCLEOTIDE SEQUENCE [LARGE SCALE GENOMIC DNA]</scope>
    <source>
        <strain evidence="3">Ve08.2h10</strain>
    </source>
</reference>
<protein>
    <submittedName>
        <fullName evidence="2">Uncharacterized protein</fullName>
    </submittedName>
</protein>
<dbReference type="OrthoDB" id="2633835at2759"/>
<name>A0A0D0DEQ8_9AGAM</name>
<dbReference type="InParanoid" id="A0A0D0DEQ8"/>
<feature type="compositionally biased region" description="Pro residues" evidence="1">
    <location>
        <begin position="54"/>
        <end position="63"/>
    </location>
</feature>
<evidence type="ECO:0000313" key="3">
    <source>
        <dbReference type="Proteomes" id="UP000054538"/>
    </source>
</evidence>
<dbReference type="EMBL" id="KN825008">
    <property type="protein sequence ID" value="KIK96032.1"/>
    <property type="molecule type" value="Genomic_DNA"/>
</dbReference>
<dbReference type="STRING" id="930991.A0A0D0DEQ8"/>
<feature type="compositionally biased region" description="Acidic residues" evidence="1">
    <location>
        <begin position="1"/>
        <end position="14"/>
    </location>
</feature>
<organism evidence="2 3">
    <name type="scientific">Paxillus rubicundulus Ve08.2h10</name>
    <dbReference type="NCBI Taxonomy" id="930991"/>
    <lineage>
        <taxon>Eukaryota</taxon>
        <taxon>Fungi</taxon>
        <taxon>Dikarya</taxon>
        <taxon>Basidiomycota</taxon>
        <taxon>Agaricomycotina</taxon>
        <taxon>Agaricomycetes</taxon>
        <taxon>Agaricomycetidae</taxon>
        <taxon>Boletales</taxon>
        <taxon>Paxilineae</taxon>
        <taxon>Paxillaceae</taxon>
        <taxon>Paxillus</taxon>
    </lineage>
</organism>
<reference evidence="2 3" key="1">
    <citation type="submission" date="2014-04" db="EMBL/GenBank/DDBJ databases">
        <authorList>
            <consortium name="DOE Joint Genome Institute"/>
            <person name="Kuo A."/>
            <person name="Kohler A."/>
            <person name="Jargeat P."/>
            <person name="Nagy L.G."/>
            <person name="Floudas D."/>
            <person name="Copeland A."/>
            <person name="Barry K.W."/>
            <person name="Cichocki N."/>
            <person name="Veneault-Fourrey C."/>
            <person name="LaButti K."/>
            <person name="Lindquist E.A."/>
            <person name="Lipzen A."/>
            <person name="Lundell T."/>
            <person name="Morin E."/>
            <person name="Murat C."/>
            <person name="Sun H."/>
            <person name="Tunlid A."/>
            <person name="Henrissat B."/>
            <person name="Grigoriev I.V."/>
            <person name="Hibbett D.S."/>
            <person name="Martin F."/>
            <person name="Nordberg H.P."/>
            <person name="Cantor M.N."/>
            <person name="Hua S.X."/>
        </authorList>
    </citation>
    <scope>NUCLEOTIDE SEQUENCE [LARGE SCALE GENOMIC DNA]</scope>
    <source>
        <strain evidence="2 3">Ve08.2h10</strain>
    </source>
</reference>
<feature type="region of interest" description="Disordered" evidence="1">
    <location>
        <begin position="51"/>
        <end position="81"/>
    </location>
</feature>
<accession>A0A0D0DEQ8</accession>
<dbReference type="Proteomes" id="UP000054538">
    <property type="component" value="Unassembled WGS sequence"/>
</dbReference>
<keyword evidence="3" id="KW-1185">Reference proteome</keyword>
<dbReference type="HOGENOM" id="CLU_1696087_0_0_1"/>
<feature type="region of interest" description="Disordered" evidence="1">
    <location>
        <begin position="1"/>
        <end position="20"/>
    </location>
</feature>
<evidence type="ECO:0000256" key="1">
    <source>
        <dbReference type="SAM" id="MobiDB-lite"/>
    </source>
</evidence>
<sequence length="155" mass="16880">MDSDFASDCEDERASDETNLVTEKRLPKGVFTHGFLAEVRLLMDALGPLGRSNVPPPRLPDPYGPSQKPHHSSTPLARFKNVSNLTATDSTPTAKLLYQARCKVTCRSTSSPVTLRLNPGGSCLAHLSMGGYKNRDLILTCYFLDQSMGDGDPPE</sequence>
<dbReference type="AlphaFoldDB" id="A0A0D0DEQ8"/>
<proteinExistence type="predicted"/>
<gene>
    <name evidence="2" type="ORF">PAXRUDRAFT_774249</name>
</gene>